<proteinExistence type="predicted"/>
<accession>T1GIX5</accession>
<sequence length="81" mass="9406">MLLFILPYVIDVFTAAINRFFEESTLPKNWKQAKVIAVPKKLEYANNVFDRIVYNITIWTTPSKKCITKIQTTLSTSLPRL</sequence>
<evidence type="ECO:0000313" key="1">
    <source>
        <dbReference type="EnsemblMetazoa" id="MESCA003412-PA"/>
    </source>
</evidence>
<keyword evidence="2" id="KW-1185">Reference proteome</keyword>
<dbReference type="EMBL" id="CAQQ02110579">
    <property type="status" value="NOT_ANNOTATED_CDS"/>
    <property type="molecule type" value="Genomic_DNA"/>
</dbReference>
<reference evidence="1" key="2">
    <citation type="submission" date="2015-06" db="UniProtKB">
        <authorList>
            <consortium name="EnsemblMetazoa"/>
        </authorList>
    </citation>
    <scope>IDENTIFICATION</scope>
</reference>
<dbReference type="AlphaFoldDB" id="T1GIX5"/>
<name>T1GIX5_MEGSC</name>
<protein>
    <submittedName>
        <fullName evidence="1">Uncharacterized protein</fullName>
    </submittedName>
</protein>
<evidence type="ECO:0000313" key="2">
    <source>
        <dbReference type="Proteomes" id="UP000015102"/>
    </source>
</evidence>
<dbReference type="EnsemblMetazoa" id="MESCA003412-RA">
    <property type="protein sequence ID" value="MESCA003412-PA"/>
    <property type="gene ID" value="MESCA003412"/>
</dbReference>
<dbReference type="HOGENOM" id="CLU_2576591_0_0_1"/>
<reference evidence="2" key="1">
    <citation type="submission" date="2013-02" db="EMBL/GenBank/DDBJ databases">
        <authorList>
            <person name="Hughes D."/>
        </authorList>
    </citation>
    <scope>NUCLEOTIDE SEQUENCE</scope>
    <source>
        <strain>Durham</strain>
        <strain evidence="2">NC isolate 2 -- Noor lab</strain>
    </source>
</reference>
<organism evidence="1 2">
    <name type="scientific">Megaselia scalaris</name>
    <name type="common">Humpbacked fly</name>
    <name type="synonym">Phora scalaris</name>
    <dbReference type="NCBI Taxonomy" id="36166"/>
    <lineage>
        <taxon>Eukaryota</taxon>
        <taxon>Metazoa</taxon>
        <taxon>Ecdysozoa</taxon>
        <taxon>Arthropoda</taxon>
        <taxon>Hexapoda</taxon>
        <taxon>Insecta</taxon>
        <taxon>Pterygota</taxon>
        <taxon>Neoptera</taxon>
        <taxon>Endopterygota</taxon>
        <taxon>Diptera</taxon>
        <taxon>Brachycera</taxon>
        <taxon>Muscomorpha</taxon>
        <taxon>Platypezoidea</taxon>
        <taxon>Phoridae</taxon>
        <taxon>Megaseliini</taxon>
        <taxon>Megaselia</taxon>
    </lineage>
</organism>
<dbReference type="EMBL" id="CAQQ02110580">
    <property type="status" value="NOT_ANNOTATED_CDS"/>
    <property type="molecule type" value="Genomic_DNA"/>
</dbReference>
<dbReference type="Proteomes" id="UP000015102">
    <property type="component" value="Unassembled WGS sequence"/>
</dbReference>